<dbReference type="Proteomes" id="UP000887013">
    <property type="component" value="Unassembled WGS sequence"/>
</dbReference>
<organism evidence="1 2">
    <name type="scientific">Nephila pilipes</name>
    <name type="common">Giant wood spider</name>
    <name type="synonym">Nephila maculata</name>
    <dbReference type="NCBI Taxonomy" id="299642"/>
    <lineage>
        <taxon>Eukaryota</taxon>
        <taxon>Metazoa</taxon>
        <taxon>Ecdysozoa</taxon>
        <taxon>Arthropoda</taxon>
        <taxon>Chelicerata</taxon>
        <taxon>Arachnida</taxon>
        <taxon>Araneae</taxon>
        <taxon>Araneomorphae</taxon>
        <taxon>Entelegynae</taxon>
        <taxon>Araneoidea</taxon>
        <taxon>Nephilidae</taxon>
        <taxon>Nephila</taxon>
    </lineage>
</organism>
<dbReference type="EMBL" id="BMAW01125430">
    <property type="protein sequence ID" value="GFU12283.1"/>
    <property type="molecule type" value="Genomic_DNA"/>
</dbReference>
<keyword evidence="2" id="KW-1185">Reference proteome</keyword>
<dbReference type="AlphaFoldDB" id="A0A8X6UFL6"/>
<accession>A0A8X6UFL6</accession>
<sequence length="104" mass="11077">MSHNILVAYLLSKTPENLEDIPEIELISLWTTRQLELVNNSTSTPASTVKTFAVLLASAVSNSNVCCVVYGMESVGSHSCGLCKNPAHTISGNTVEEGNGLKIL</sequence>
<name>A0A8X6UFL6_NEPPI</name>
<proteinExistence type="predicted"/>
<comment type="caution">
    <text evidence="1">The sequence shown here is derived from an EMBL/GenBank/DDBJ whole genome shotgun (WGS) entry which is preliminary data.</text>
</comment>
<protein>
    <submittedName>
        <fullName evidence="1">Uncharacterized protein</fullName>
    </submittedName>
</protein>
<evidence type="ECO:0000313" key="1">
    <source>
        <dbReference type="EMBL" id="GFU12283.1"/>
    </source>
</evidence>
<evidence type="ECO:0000313" key="2">
    <source>
        <dbReference type="Proteomes" id="UP000887013"/>
    </source>
</evidence>
<gene>
    <name evidence="1" type="ORF">NPIL_678721</name>
</gene>
<reference evidence="1" key="1">
    <citation type="submission" date="2020-08" db="EMBL/GenBank/DDBJ databases">
        <title>Multicomponent nature underlies the extraordinary mechanical properties of spider dragline silk.</title>
        <authorList>
            <person name="Kono N."/>
            <person name="Nakamura H."/>
            <person name="Mori M."/>
            <person name="Yoshida Y."/>
            <person name="Ohtoshi R."/>
            <person name="Malay A.D."/>
            <person name="Moran D.A.P."/>
            <person name="Tomita M."/>
            <person name="Numata K."/>
            <person name="Arakawa K."/>
        </authorList>
    </citation>
    <scope>NUCLEOTIDE SEQUENCE</scope>
</reference>